<dbReference type="InterPro" id="IPR013325">
    <property type="entry name" value="RNA_pol_sigma_r2"/>
</dbReference>
<dbReference type="GO" id="GO:0003677">
    <property type="term" value="F:DNA binding"/>
    <property type="evidence" value="ECO:0007669"/>
    <property type="project" value="InterPro"/>
</dbReference>
<keyword evidence="4" id="KW-0804">Transcription</keyword>
<dbReference type="EMBL" id="CP045652">
    <property type="protein sequence ID" value="QGA26424.1"/>
    <property type="molecule type" value="Genomic_DNA"/>
</dbReference>
<dbReference type="Pfam" id="PF08281">
    <property type="entry name" value="Sigma70_r4_2"/>
    <property type="match status" value="1"/>
</dbReference>
<dbReference type="Gene3D" id="1.10.1740.10">
    <property type="match status" value="1"/>
</dbReference>
<dbReference type="Gene3D" id="1.10.10.10">
    <property type="entry name" value="Winged helix-like DNA-binding domain superfamily/Winged helix DNA-binding domain"/>
    <property type="match status" value="1"/>
</dbReference>
<dbReference type="InterPro" id="IPR014284">
    <property type="entry name" value="RNA_pol_sigma-70_dom"/>
</dbReference>
<evidence type="ECO:0000259" key="6">
    <source>
        <dbReference type="Pfam" id="PF08281"/>
    </source>
</evidence>
<dbReference type="InterPro" id="IPR036388">
    <property type="entry name" value="WH-like_DNA-bd_sf"/>
</dbReference>
<dbReference type="PANTHER" id="PTHR43133:SF46">
    <property type="entry name" value="RNA POLYMERASE SIGMA-70 FACTOR ECF SUBFAMILY"/>
    <property type="match status" value="1"/>
</dbReference>
<dbReference type="AlphaFoldDB" id="A0A5Q0QAZ6"/>
<evidence type="ECO:0000313" key="7">
    <source>
        <dbReference type="EMBL" id="QGA26424.1"/>
    </source>
</evidence>
<dbReference type="CDD" id="cd06171">
    <property type="entry name" value="Sigma70_r4"/>
    <property type="match status" value="1"/>
</dbReference>
<dbReference type="SUPFAM" id="SSF88659">
    <property type="entry name" value="Sigma3 and sigma4 domains of RNA polymerase sigma factors"/>
    <property type="match status" value="1"/>
</dbReference>
<keyword evidence="3" id="KW-0731">Sigma factor</keyword>
<dbReference type="NCBIfam" id="TIGR02985">
    <property type="entry name" value="Sig70_bacteroi1"/>
    <property type="match status" value="1"/>
</dbReference>
<dbReference type="InterPro" id="IPR013324">
    <property type="entry name" value="RNA_pol_sigma_r3/r4-like"/>
</dbReference>
<keyword evidence="8" id="KW-1185">Reference proteome</keyword>
<dbReference type="InterPro" id="IPR007627">
    <property type="entry name" value="RNA_pol_sigma70_r2"/>
</dbReference>
<dbReference type="NCBIfam" id="TIGR02937">
    <property type="entry name" value="sigma70-ECF"/>
    <property type="match status" value="1"/>
</dbReference>
<dbReference type="Proteomes" id="UP000326921">
    <property type="component" value="Chromosome"/>
</dbReference>
<evidence type="ECO:0000256" key="3">
    <source>
        <dbReference type="ARBA" id="ARBA00023082"/>
    </source>
</evidence>
<evidence type="ECO:0000313" key="8">
    <source>
        <dbReference type="Proteomes" id="UP000326921"/>
    </source>
</evidence>
<dbReference type="KEGG" id="sphe:GFH32_08820"/>
<reference evidence="7 8" key="1">
    <citation type="submission" date="2019-10" db="EMBL/GenBank/DDBJ databases">
        <authorList>
            <person name="Dong K."/>
        </authorList>
    </citation>
    <scope>NUCLEOTIDE SEQUENCE [LARGE SCALE GENOMIC DNA]</scope>
    <source>
        <strain evidence="8">dk4302</strain>
    </source>
</reference>
<name>A0A5Q0QAZ6_9SPHI</name>
<dbReference type="GO" id="GO:0006352">
    <property type="term" value="P:DNA-templated transcription initiation"/>
    <property type="evidence" value="ECO:0007669"/>
    <property type="project" value="InterPro"/>
</dbReference>
<evidence type="ECO:0000256" key="4">
    <source>
        <dbReference type="ARBA" id="ARBA00023163"/>
    </source>
</evidence>
<protein>
    <submittedName>
        <fullName evidence="7">RNA polymerase sigma-70 factor</fullName>
    </submittedName>
</protein>
<evidence type="ECO:0000256" key="2">
    <source>
        <dbReference type="ARBA" id="ARBA00023015"/>
    </source>
</evidence>
<evidence type="ECO:0000259" key="5">
    <source>
        <dbReference type="Pfam" id="PF04542"/>
    </source>
</evidence>
<evidence type="ECO:0000256" key="1">
    <source>
        <dbReference type="ARBA" id="ARBA00010641"/>
    </source>
</evidence>
<sequence length="201" mass="23319">MKSTDFNPSSENELLTELCSGNQNSFEIIYYQYSARLYANILKMVKVEDLAQELLQEIFIKVWEKRHLIDPEQPFKGYLFKIAKNTVYNFFRKHNIEQQVHQYLVQHSPLSKNDVQEKIDFLESEQLLNDAIAKLSPQRRRVFVLCKLEGKSYAEVSQELGISVSTVNDHIVKAMKFIKSQNQGNSILLVLALFNAITESL</sequence>
<proteinExistence type="inferred from homology"/>
<dbReference type="InterPro" id="IPR039425">
    <property type="entry name" value="RNA_pol_sigma-70-like"/>
</dbReference>
<dbReference type="SUPFAM" id="SSF88946">
    <property type="entry name" value="Sigma2 domain of RNA polymerase sigma factors"/>
    <property type="match status" value="1"/>
</dbReference>
<dbReference type="GO" id="GO:0016987">
    <property type="term" value="F:sigma factor activity"/>
    <property type="evidence" value="ECO:0007669"/>
    <property type="project" value="UniProtKB-KW"/>
</dbReference>
<organism evidence="7 8">
    <name type="scientific">Sphingobacterium zhuxiongii</name>
    <dbReference type="NCBI Taxonomy" id="2662364"/>
    <lineage>
        <taxon>Bacteria</taxon>
        <taxon>Pseudomonadati</taxon>
        <taxon>Bacteroidota</taxon>
        <taxon>Sphingobacteriia</taxon>
        <taxon>Sphingobacteriales</taxon>
        <taxon>Sphingobacteriaceae</taxon>
        <taxon>Sphingobacterium</taxon>
    </lineage>
</organism>
<gene>
    <name evidence="7" type="ORF">GFH32_08820</name>
</gene>
<comment type="similarity">
    <text evidence="1">Belongs to the sigma-70 factor family. ECF subfamily.</text>
</comment>
<dbReference type="Pfam" id="PF04542">
    <property type="entry name" value="Sigma70_r2"/>
    <property type="match status" value="1"/>
</dbReference>
<feature type="domain" description="RNA polymerase sigma-70 region 2" evidence="5">
    <location>
        <begin position="30"/>
        <end position="95"/>
    </location>
</feature>
<dbReference type="PANTHER" id="PTHR43133">
    <property type="entry name" value="RNA POLYMERASE ECF-TYPE SIGMA FACTO"/>
    <property type="match status" value="1"/>
</dbReference>
<feature type="domain" description="RNA polymerase sigma factor 70 region 4 type 2" evidence="6">
    <location>
        <begin position="127"/>
        <end position="177"/>
    </location>
</feature>
<accession>A0A5Q0QAZ6</accession>
<dbReference type="InterPro" id="IPR014327">
    <property type="entry name" value="RNA_pol_sigma70_bacteroid"/>
</dbReference>
<keyword evidence="2" id="KW-0805">Transcription regulation</keyword>
<dbReference type="InterPro" id="IPR013249">
    <property type="entry name" value="RNA_pol_sigma70_r4_t2"/>
</dbReference>
<dbReference type="RefSeq" id="WP_153511280.1">
    <property type="nucleotide sequence ID" value="NZ_CP045652.1"/>
</dbReference>